<proteinExistence type="inferred from homology"/>
<organism evidence="6 7">
    <name type="scientific">Cupriavidus basilensis</name>
    <dbReference type="NCBI Taxonomy" id="68895"/>
    <lineage>
        <taxon>Bacteria</taxon>
        <taxon>Pseudomonadati</taxon>
        <taxon>Pseudomonadota</taxon>
        <taxon>Betaproteobacteria</taxon>
        <taxon>Burkholderiales</taxon>
        <taxon>Burkholderiaceae</taxon>
        <taxon>Cupriavidus</taxon>
    </lineage>
</organism>
<evidence type="ECO:0000256" key="5">
    <source>
        <dbReference type="ARBA" id="ARBA00023237"/>
    </source>
</evidence>
<evidence type="ECO:0000256" key="3">
    <source>
        <dbReference type="ARBA" id="ARBA00022729"/>
    </source>
</evidence>
<keyword evidence="5" id="KW-0998">Cell outer membrane</keyword>
<dbReference type="RefSeq" id="WP_017226731.1">
    <property type="nucleotide sequence ID" value="NZ_JARJLM010000391.1"/>
</dbReference>
<keyword evidence="3" id="KW-0732">Signal</keyword>
<evidence type="ECO:0000256" key="4">
    <source>
        <dbReference type="ARBA" id="ARBA00023136"/>
    </source>
</evidence>
<dbReference type="PROSITE" id="PS51257">
    <property type="entry name" value="PROKAR_LIPOPROTEIN"/>
    <property type="match status" value="1"/>
</dbReference>
<keyword evidence="4" id="KW-0472">Membrane</keyword>
<dbReference type="Proteomes" id="UP001216674">
    <property type="component" value="Unassembled WGS sequence"/>
</dbReference>
<gene>
    <name evidence="6" type="ORF">P3W85_23275</name>
</gene>
<accession>A0ABT6AT91</accession>
<evidence type="ECO:0000256" key="1">
    <source>
        <dbReference type="ARBA" id="ARBA00004442"/>
    </source>
</evidence>
<sequence>MLGKSLWASAVFTGCIGCAGARAENVYTLGLGAGVAPLYEGSNEYHPIFAPLFSAEFSNGIFISPLRGGLGYGHKFSNGMFASLALDYDEGRSDRKRLDMPGSDYLKGMGRIPGSFMGAFQVGMPIYGDATLSVTLDVPLTHRQRGLSGHIDLEVPIFASGRHQVTFSPSLHFGSRRYTQTFFGVTDAQAASSAFRPYATKAGFDRASLSLAWTYEISRTWSVNSVLGVSRLLGDSANSPIVQSKQSYFGLTSLNYSF</sequence>
<reference evidence="6 7" key="1">
    <citation type="submission" date="2023-03" db="EMBL/GenBank/DDBJ databases">
        <title>Draft assemblies of triclosan tolerant bacteria isolated from returned activated sludge.</title>
        <authorList>
            <person name="Van Hamelsveld S."/>
        </authorList>
    </citation>
    <scope>NUCLEOTIDE SEQUENCE [LARGE SCALE GENOMIC DNA]</scope>
    <source>
        <strain evidence="6 7">GW210010_S58</strain>
    </source>
</reference>
<dbReference type="InterPro" id="IPR010583">
    <property type="entry name" value="MipA"/>
</dbReference>
<evidence type="ECO:0000256" key="2">
    <source>
        <dbReference type="ARBA" id="ARBA00005722"/>
    </source>
</evidence>
<comment type="subcellular location">
    <subcellularLocation>
        <location evidence="1">Cell outer membrane</location>
    </subcellularLocation>
</comment>
<dbReference type="EMBL" id="JARJLM010000391">
    <property type="protein sequence ID" value="MDF3835850.1"/>
    <property type="molecule type" value="Genomic_DNA"/>
</dbReference>
<dbReference type="Pfam" id="PF06629">
    <property type="entry name" value="MipA"/>
    <property type="match status" value="1"/>
</dbReference>
<comment type="similarity">
    <text evidence="2">Belongs to the MipA/OmpV family.</text>
</comment>
<dbReference type="PANTHER" id="PTHR38776:SF1">
    <property type="entry name" value="MLTA-INTERACTING PROTEIN-RELATED"/>
    <property type="match status" value="1"/>
</dbReference>
<evidence type="ECO:0000313" key="6">
    <source>
        <dbReference type="EMBL" id="MDF3835850.1"/>
    </source>
</evidence>
<keyword evidence="7" id="KW-1185">Reference proteome</keyword>
<comment type="caution">
    <text evidence="6">The sequence shown here is derived from an EMBL/GenBank/DDBJ whole genome shotgun (WGS) entry which is preliminary data.</text>
</comment>
<evidence type="ECO:0000313" key="7">
    <source>
        <dbReference type="Proteomes" id="UP001216674"/>
    </source>
</evidence>
<dbReference type="PANTHER" id="PTHR38776">
    <property type="entry name" value="MLTA-INTERACTING PROTEIN-RELATED"/>
    <property type="match status" value="1"/>
</dbReference>
<protein>
    <submittedName>
        <fullName evidence="6">MipA/OmpV family protein</fullName>
    </submittedName>
</protein>
<name>A0ABT6AT91_9BURK</name>